<protein>
    <submittedName>
        <fullName evidence="1">Uncharacterized protein</fullName>
    </submittedName>
</protein>
<evidence type="ECO:0000313" key="1">
    <source>
        <dbReference type="EMBL" id="MEQ2159137.1"/>
    </source>
</evidence>
<comment type="caution">
    <text evidence="1">The sequence shown here is derived from an EMBL/GenBank/DDBJ whole genome shotgun (WGS) entry which is preliminary data.</text>
</comment>
<proteinExistence type="predicted"/>
<evidence type="ECO:0000313" key="2">
    <source>
        <dbReference type="Proteomes" id="UP001476798"/>
    </source>
</evidence>
<gene>
    <name evidence="1" type="ORF">GOODEAATRI_019464</name>
</gene>
<organism evidence="1 2">
    <name type="scientific">Goodea atripinnis</name>
    <dbReference type="NCBI Taxonomy" id="208336"/>
    <lineage>
        <taxon>Eukaryota</taxon>
        <taxon>Metazoa</taxon>
        <taxon>Chordata</taxon>
        <taxon>Craniata</taxon>
        <taxon>Vertebrata</taxon>
        <taxon>Euteleostomi</taxon>
        <taxon>Actinopterygii</taxon>
        <taxon>Neopterygii</taxon>
        <taxon>Teleostei</taxon>
        <taxon>Neoteleostei</taxon>
        <taxon>Acanthomorphata</taxon>
        <taxon>Ovalentaria</taxon>
        <taxon>Atherinomorphae</taxon>
        <taxon>Cyprinodontiformes</taxon>
        <taxon>Goodeidae</taxon>
        <taxon>Goodea</taxon>
    </lineage>
</organism>
<accession>A0ABV0MJ58</accession>
<sequence length="118" mass="13400">MQPEDGSISCSLSKLSLLGLLSFLSSDWLYFRLYHLLGTNHLSNQVSDLMGMWSEWNCFTVIQSSQIYCNMKESSKEVTQHVFAVASICMHAGLCICSRFCHLHPCSPHQSHSKDSRR</sequence>
<dbReference type="Proteomes" id="UP001476798">
    <property type="component" value="Unassembled WGS sequence"/>
</dbReference>
<keyword evidence="2" id="KW-1185">Reference proteome</keyword>
<name>A0ABV0MJ58_9TELE</name>
<reference evidence="1 2" key="1">
    <citation type="submission" date="2021-06" db="EMBL/GenBank/DDBJ databases">
        <authorList>
            <person name="Palmer J.M."/>
        </authorList>
    </citation>
    <scope>NUCLEOTIDE SEQUENCE [LARGE SCALE GENOMIC DNA]</scope>
    <source>
        <strain evidence="1 2">GA_2019</strain>
        <tissue evidence="1">Muscle</tissue>
    </source>
</reference>
<dbReference type="EMBL" id="JAHRIO010001728">
    <property type="protein sequence ID" value="MEQ2159137.1"/>
    <property type="molecule type" value="Genomic_DNA"/>
</dbReference>